<dbReference type="Proteomes" id="UP000321413">
    <property type="component" value="Unassembled WGS sequence"/>
</dbReference>
<evidence type="ECO:0000256" key="1">
    <source>
        <dbReference type="SAM" id="SignalP"/>
    </source>
</evidence>
<feature type="signal peptide" evidence="1">
    <location>
        <begin position="1"/>
        <end position="23"/>
    </location>
</feature>
<dbReference type="SUPFAM" id="SSF51556">
    <property type="entry name" value="Metallo-dependent hydrolases"/>
    <property type="match status" value="1"/>
</dbReference>
<accession>A0A5C7G2T0</accession>
<evidence type="ECO:0000313" key="4">
    <source>
        <dbReference type="Proteomes" id="UP000321413"/>
    </source>
</evidence>
<reference evidence="3 4" key="1">
    <citation type="submission" date="2019-08" db="EMBL/GenBank/DDBJ databases">
        <title>Massilia golmudensis sp. nov., isolated from sand in the Qinghai-Tibetan Plateau.</title>
        <authorList>
            <person name="Zhang B."/>
        </authorList>
    </citation>
    <scope>NUCLEOTIDE SEQUENCE [LARGE SCALE GENOMIC DNA]</scope>
    <source>
        <strain evidence="3 4">GEM5</strain>
    </source>
</reference>
<protein>
    <submittedName>
        <fullName evidence="3">Amidohydrolase</fullName>
    </submittedName>
</protein>
<evidence type="ECO:0000259" key="2">
    <source>
        <dbReference type="Pfam" id="PF07969"/>
    </source>
</evidence>
<feature type="chain" id="PRO_5023014841" evidence="1">
    <location>
        <begin position="24"/>
        <end position="588"/>
    </location>
</feature>
<dbReference type="InterPro" id="IPR033932">
    <property type="entry name" value="YtcJ-like"/>
</dbReference>
<sequence length="588" mass="65101">MNKLTFALLAAGLVSAATAQAQADLIITNGKIATMAGEGEFVEALAVKDGKIAATGSNERVLRLKQKDTRVVDVGGRTVIPGLNDSHTHVIRAGLNYNMEVRWDGVRSLKRAMEMLREQAARTPEGQWVKVVGGWSEHQFEEKRMPTLAEINAAVPDKPVFILYLYGKAFLNRKGIETLGYTKETKYLDGELELDAAGKPTGLLLAKPNAMILYSTLAKTNKLDRADQRNSTLHFYRDLNRLGMTSAVDAGGGGQAYPDDYGVTIELAKEGKLSVRTAYYLFAQKAGKELEDYQRWIAMTKPNRNDHLFYANGFTTEGAGENLVSSAADFENFLEPRPDLPHHMEDELERVVTLLGKNRWPFRIHATYGESIERDLAVIEKVNRSTPLAGLRWIVDHAETVTDDQLKRIKALGGGVAVQNRLYFQGEAYRERYGAQTRQLPPIRKMLELGLPVGLGTDGTRVSSYGPWPSIYWAVTGKTAGGLATWQAKDVLTRHEALQLMTRGSAWMSGEEEVKGRLVEGQYADFAVLPQDYFTMDVEKIKDLESVLTVVNGQVVYGAGPFEKLSPALPAVSPAWSPVRQFGGYQNR</sequence>
<proteinExistence type="predicted"/>
<dbReference type="SUPFAM" id="SSF51338">
    <property type="entry name" value="Composite domain of metallo-dependent hydrolases"/>
    <property type="match status" value="1"/>
</dbReference>
<dbReference type="CDD" id="cd01300">
    <property type="entry name" value="YtcJ_like"/>
    <property type="match status" value="1"/>
</dbReference>
<dbReference type="Gene3D" id="2.30.40.10">
    <property type="entry name" value="Urease, subunit C, domain 1"/>
    <property type="match status" value="1"/>
</dbReference>
<gene>
    <name evidence="3" type="ORF">FVD38_14105</name>
</gene>
<keyword evidence="1" id="KW-0732">Signal</keyword>
<dbReference type="PANTHER" id="PTHR22642">
    <property type="entry name" value="IMIDAZOLONEPROPIONASE"/>
    <property type="match status" value="1"/>
</dbReference>
<feature type="domain" description="Amidohydrolase 3" evidence="2">
    <location>
        <begin position="70"/>
        <end position="557"/>
    </location>
</feature>
<keyword evidence="4" id="KW-1185">Reference proteome</keyword>
<dbReference type="InterPro" id="IPR032466">
    <property type="entry name" value="Metal_Hydrolase"/>
</dbReference>
<evidence type="ECO:0000313" key="3">
    <source>
        <dbReference type="EMBL" id="TXF98935.1"/>
    </source>
</evidence>
<keyword evidence="3" id="KW-0378">Hydrolase</keyword>
<comment type="caution">
    <text evidence="3">The sequence shown here is derived from an EMBL/GenBank/DDBJ whole genome shotgun (WGS) entry which is preliminary data.</text>
</comment>
<dbReference type="GO" id="GO:0016810">
    <property type="term" value="F:hydrolase activity, acting on carbon-nitrogen (but not peptide) bonds"/>
    <property type="evidence" value="ECO:0007669"/>
    <property type="project" value="InterPro"/>
</dbReference>
<dbReference type="InterPro" id="IPR013108">
    <property type="entry name" value="Amidohydro_3"/>
</dbReference>
<dbReference type="RefSeq" id="WP_147935394.1">
    <property type="nucleotide sequence ID" value="NZ_VPFD01000015.1"/>
</dbReference>
<dbReference type="Pfam" id="PF07969">
    <property type="entry name" value="Amidohydro_3"/>
    <property type="match status" value="1"/>
</dbReference>
<dbReference type="Gene3D" id="3.20.20.140">
    <property type="entry name" value="Metal-dependent hydrolases"/>
    <property type="match status" value="1"/>
</dbReference>
<name>A0A5C7G2T0_9BURK</name>
<dbReference type="AlphaFoldDB" id="A0A5C7G2T0"/>
<dbReference type="EMBL" id="VPFD01000015">
    <property type="protein sequence ID" value="TXF98935.1"/>
    <property type="molecule type" value="Genomic_DNA"/>
</dbReference>
<dbReference type="InterPro" id="IPR011059">
    <property type="entry name" value="Metal-dep_hydrolase_composite"/>
</dbReference>
<dbReference type="PANTHER" id="PTHR22642:SF21">
    <property type="entry name" value="PERIPLASMIC PROTEIN"/>
    <property type="match status" value="1"/>
</dbReference>
<dbReference type="Gene3D" id="3.10.310.70">
    <property type="match status" value="1"/>
</dbReference>
<organism evidence="3 4">
    <name type="scientific">Massilia arenae</name>
    <dbReference type="NCBI Taxonomy" id="2603288"/>
    <lineage>
        <taxon>Bacteria</taxon>
        <taxon>Pseudomonadati</taxon>
        <taxon>Pseudomonadota</taxon>
        <taxon>Betaproteobacteria</taxon>
        <taxon>Burkholderiales</taxon>
        <taxon>Oxalobacteraceae</taxon>
        <taxon>Telluria group</taxon>
        <taxon>Massilia</taxon>
    </lineage>
</organism>